<evidence type="ECO:0000313" key="2">
    <source>
        <dbReference type="EMBL" id="ORX33275.1"/>
    </source>
</evidence>
<gene>
    <name evidence="2" type="ORF">BD324DRAFT_640336</name>
</gene>
<feature type="region of interest" description="Disordered" evidence="1">
    <location>
        <begin position="1"/>
        <end position="63"/>
    </location>
</feature>
<feature type="compositionally biased region" description="Low complexity" evidence="1">
    <location>
        <begin position="14"/>
        <end position="24"/>
    </location>
</feature>
<feature type="compositionally biased region" description="Basic and acidic residues" evidence="1">
    <location>
        <begin position="38"/>
        <end position="50"/>
    </location>
</feature>
<name>A0A1Y1U833_9TREE</name>
<dbReference type="AlphaFoldDB" id="A0A1Y1U833"/>
<feature type="compositionally biased region" description="Pro residues" evidence="1">
    <location>
        <begin position="1"/>
        <end position="13"/>
    </location>
</feature>
<sequence length="356" mass="37682">MPPKRPPPLPPSLFAPSGPLAPGSAPLPPSPSTIHPEYIIDAHSFPDRPTTDPSPIFGGLREDFPRPPVKSAVQVKMNVSAEPAQAILGVKPFSIHPTILNLTLATPPSITNIAKGAVDIIVPSTAPMTEKEWDLLEEAVNALDGTGVMQSLNGKSDGMEVDGPSPVGTGGKIVISGLMPPPITAPSTKLVHDEAYNLHISRLTQLSLHANVFIKALPPVIDTKAVSVGEWRSDRQELERVLRMYLSPAIEAFGTHRIIFGSATALPLKDLANATLADTALVQPIPSDEWYATLRRCSAALGEETEAVTAIMGANAMSVYGLHTPPQTFTMPAAPMSDDEKIPALAPFKDTPAGVI</sequence>
<proteinExistence type="predicted"/>
<keyword evidence="3" id="KW-1185">Reference proteome</keyword>
<dbReference type="STRING" id="4999.A0A1Y1U833"/>
<dbReference type="EMBL" id="NBSH01000029">
    <property type="protein sequence ID" value="ORX33275.1"/>
    <property type="molecule type" value="Genomic_DNA"/>
</dbReference>
<evidence type="ECO:0000313" key="3">
    <source>
        <dbReference type="Proteomes" id="UP000193218"/>
    </source>
</evidence>
<protein>
    <recommendedName>
        <fullName evidence="4">Amidohydrolase-related domain-containing protein</fullName>
    </recommendedName>
</protein>
<dbReference type="Proteomes" id="UP000193218">
    <property type="component" value="Unassembled WGS sequence"/>
</dbReference>
<dbReference type="InParanoid" id="A0A1Y1U833"/>
<dbReference type="OrthoDB" id="2135488at2759"/>
<comment type="caution">
    <text evidence="2">The sequence shown here is derived from an EMBL/GenBank/DDBJ whole genome shotgun (WGS) entry which is preliminary data.</text>
</comment>
<dbReference type="Gene3D" id="3.20.20.140">
    <property type="entry name" value="Metal-dependent hydrolases"/>
    <property type="match status" value="1"/>
</dbReference>
<evidence type="ECO:0000256" key="1">
    <source>
        <dbReference type="SAM" id="MobiDB-lite"/>
    </source>
</evidence>
<organism evidence="2 3">
    <name type="scientific">Kockovaella imperatae</name>
    <dbReference type="NCBI Taxonomy" id="4999"/>
    <lineage>
        <taxon>Eukaryota</taxon>
        <taxon>Fungi</taxon>
        <taxon>Dikarya</taxon>
        <taxon>Basidiomycota</taxon>
        <taxon>Agaricomycotina</taxon>
        <taxon>Tremellomycetes</taxon>
        <taxon>Tremellales</taxon>
        <taxon>Cuniculitremaceae</taxon>
        <taxon>Kockovaella</taxon>
    </lineage>
</organism>
<dbReference type="GeneID" id="33559147"/>
<evidence type="ECO:0008006" key="4">
    <source>
        <dbReference type="Google" id="ProtNLM"/>
    </source>
</evidence>
<accession>A0A1Y1U833</accession>
<dbReference type="RefSeq" id="XP_021867633.1">
    <property type="nucleotide sequence ID" value="XM_022017338.1"/>
</dbReference>
<reference evidence="2 3" key="1">
    <citation type="submission" date="2017-03" db="EMBL/GenBank/DDBJ databases">
        <title>Widespread Adenine N6-methylation of Active Genes in Fungi.</title>
        <authorList>
            <consortium name="DOE Joint Genome Institute"/>
            <person name="Mondo S.J."/>
            <person name="Dannebaum R.O."/>
            <person name="Kuo R.C."/>
            <person name="Louie K.B."/>
            <person name="Bewick A.J."/>
            <person name="Labutti K."/>
            <person name="Haridas S."/>
            <person name="Kuo A."/>
            <person name="Salamov A."/>
            <person name="Ahrendt S.R."/>
            <person name="Lau R."/>
            <person name="Bowen B.P."/>
            <person name="Lipzen A."/>
            <person name="Sullivan W."/>
            <person name="Andreopoulos W.B."/>
            <person name="Clum A."/>
            <person name="Lindquist E."/>
            <person name="Daum C."/>
            <person name="Northen T.R."/>
            <person name="Ramamoorthy G."/>
            <person name="Schmitz R.J."/>
            <person name="Gryganskyi A."/>
            <person name="Culley D."/>
            <person name="Magnuson J."/>
            <person name="James T.Y."/>
            <person name="O'Malley M.A."/>
            <person name="Stajich J.E."/>
            <person name="Spatafora J.W."/>
            <person name="Visel A."/>
            <person name="Grigoriev I.V."/>
        </authorList>
    </citation>
    <scope>NUCLEOTIDE SEQUENCE [LARGE SCALE GENOMIC DNA]</scope>
    <source>
        <strain evidence="2 3">NRRL Y-17943</strain>
    </source>
</reference>